<accession>A0A9N9SHY2</accession>
<evidence type="ECO:0000313" key="9">
    <source>
        <dbReference type="Proteomes" id="UP001153737"/>
    </source>
</evidence>
<keyword evidence="2 6" id="KW-0067">ATP-binding</keyword>
<keyword evidence="5 6" id="KW-0009">Actin-binding</keyword>
<evidence type="ECO:0000256" key="3">
    <source>
        <dbReference type="ARBA" id="ARBA00023123"/>
    </source>
</evidence>
<dbReference type="Gene3D" id="3.40.850.10">
    <property type="entry name" value="Kinesin motor domain"/>
    <property type="match status" value="2"/>
</dbReference>
<feature type="binding site" evidence="6">
    <location>
        <begin position="121"/>
        <end position="128"/>
    </location>
    <ligand>
        <name>ATP</name>
        <dbReference type="ChEBI" id="CHEBI:30616"/>
    </ligand>
</feature>
<comment type="similarity">
    <text evidence="6">Belongs to the TRAFAC class myosin-kinesin ATPase superfamily. Myosin family.</text>
</comment>
<dbReference type="Proteomes" id="UP001153737">
    <property type="component" value="Chromosome 4"/>
</dbReference>
<evidence type="ECO:0000256" key="1">
    <source>
        <dbReference type="ARBA" id="ARBA00022741"/>
    </source>
</evidence>
<dbReference type="GO" id="GO:0007015">
    <property type="term" value="P:actin filament organization"/>
    <property type="evidence" value="ECO:0007669"/>
    <property type="project" value="TreeGrafter"/>
</dbReference>
<dbReference type="EMBL" id="OU896710">
    <property type="protein sequence ID" value="CAG9820454.1"/>
    <property type="molecule type" value="Genomic_DNA"/>
</dbReference>
<comment type="caution">
    <text evidence="6">Lacks conserved residue(s) required for the propagation of feature annotation.</text>
</comment>
<evidence type="ECO:0000256" key="4">
    <source>
        <dbReference type="ARBA" id="ARBA00023175"/>
    </source>
</evidence>
<dbReference type="PANTHER" id="PTHR13140">
    <property type="entry name" value="MYOSIN"/>
    <property type="match status" value="1"/>
</dbReference>
<dbReference type="GO" id="GO:0016020">
    <property type="term" value="C:membrane"/>
    <property type="evidence" value="ECO:0007669"/>
    <property type="project" value="TreeGrafter"/>
</dbReference>
<proteinExistence type="inferred from homology"/>
<dbReference type="GO" id="GO:0000146">
    <property type="term" value="F:microfilament motor activity"/>
    <property type="evidence" value="ECO:0007669"/>
    <property type="project" value="TreeGrafter"/>
</dbReference>
<dbReference type="SUPFAM" id="SSF52540">
    <property type="entry name" value="P-loop containing nucleoside triphosphate hydrolases"/>
    <property type="match status" value="2"/>
</dbReference>
<organism evidence="8 9">
    <name type="scientific">Phaedon cochleariae</name>
    <name type="common">Mustard beetle</name>
    <dbReference type="NCBI Taxonomy" id="80249"/>
    <lineage>
        <taxon>Eukaryota</taxon>
        <taxon>Metazoa</taxon>
        <taxon>Ecdysozoa</taxon>
        <taxon>Arthropoda</taxon>
        <taxon>Hexapoda</taxon>
        <taxon>Insecta</taxon>
        <taxon>Pterygota</taxon>
        <taxon>Neoptera</taxon>
        <taxon>Endopterygota</taxon>
        <taxon>Coleoptera</taxon>
        <taxon>Polyphaga</taxon>
        <taxon>Cucujiformia</taxon>
        <taxon>Chrysomeloidea</taxon>
        <taxon>Chrysomelidae</taxon>
        <taxon>Chrysomelinae</taxon>
        <taxon>Chrysomelini</taxon>
        <taxon>Phaedon</taxon>
    </lineage>
</organism>
<dbReference type="AlphaFoldDB" id="A0A9N9SHY2"/>
<reference evidence="8" key="2">
    <citation type="submission" date="2022-10" db="EMBL/GenBank/DDBJ databases">
        <authorList>
            <consortium name="ENA_rothamsted_submissions"/>
            <consortium name="culmorum"/>
            <person name="King R."/>
        </authorList>
    </citation>
    <scope>NUCLEOTIDE SEQUENCE</scope>
</reference>
<dbReference type="GO" id="GO:0005524">
    <property type="term" value="F:ATP binding"/>
    <property type="evidence" value="ECO:0007669"/>
    <property type="project" value="UniProtKB-UniRule"/>
</dbReference>
<dbReference type="Gene3D" id="1.20.120.720">
    <property type="entry name" value="Myosin VI head, motor domain, U50 subdomain"/>
    <property type="match status" value="1"/>
</dbReference>
<dbReference type="Gene3D" id="1.10.10.820">
    <property type="match status" value="1"/>
</dbReference>
<dbReference type="GO" id="GO:0005737">
    <property type="term" value="C:cytoplasm"/>
    <property type="evidence" value="ECO:0007669"/>
    <property type="project" value="TreeGrafter"/>
</dbReference>
<keyword evidence="4 6" id="KW-0505">Motor protein</keyword>
<keyword evidence="9" id="KW-1185">Reference proteome</keyword>
<keyword evidence="1 6" id="KW-0547">Nucleotide-binding</keyword>
<feature type="domain" description="Myosin motor" evidence="7">
    <location>
        <begin position="80"/>
        <end position="314"/>
    </location>
</feature>
<sequence>MGARVWIPHPDQVWQGAELLENYNPSKPTLAVATDDGGTATLQLKSEKDLPFLRNPAILVGENDLTALSVTYPDFVPDIDTIQTYRGQALGNLDPHIFAVAEEAYTQLEREQRDQSVIVSGESGAGKTVSAKYAMRYFATVGGSVVETQVEKKVLASSPIMEGKSGAGKTVSAKFAMRYFATVRGSVVETFVEKKVLASSPMISTIAEQNVASVNPVFVASSLLPFRIFVSDHQDHFHYLNQGGSPDVNGVDDAETFEETVNALNLLGFSEKEQIDMFKVFASVLHLGNIRYLEGIIESENEQDQEGCLIEVRI</sequence>
<dbReference type="SMART" id="SM00242">
    <property type="entry name" value="MYSc"/>
    <property type="match status" value="1"/>
</dbReference>
<protein>
    <recommendedName>
        <fullName evidence="7">Myosin motor domain-containing protein</fullName>
    </recommendedName>
</protein>
<dbReference type="PANTHER" id="PTHR13140:SF706">
    <property type="entry name" value="DILUTE CLASS UNCONVENTIONAL MYOSIN, ISOFORM C"/>
    <property type="match status" value="1"/>
</dbReference>
<gene>
    <name evidence="8" type="ORF">PHAECO_LOCUS8047</name>
</gene>
<evidence type="ECO:0000256" key="2">
    <source>
        <dbReference type="ARBA" id="ARBA00022840"/>
    </source>
</evidence>
<evidence type="ECO:0000259" key="7">
    <source>
        <dbReference type="PROSITE" id="PS51456"/>
    </source>
</evidence>
<evidence type="ECO:0000313" key="8">
    <source>
        <dbReference type="EMBL" id="CAG9820454.1"/>
    </source>
</evidence>
<reference evidence="8" key="1">
    <citation type="submission" date="2022-01" db="EMBL/GenBank/DDBJ databases">
        <authorList>
            <person name="King R."/>
        </authorList>
    </citation>
    <scope>NUCLEOTIDE SEQUENCE</scope>
</reference>
<evidence type="ECO:0000256" key="5">
    <source>
        <dbReference type="ARBA" id="ARBA00023203"/>
    </source>
</evidence>
<evidence type="ECO:0000256" key="6">
    <source>
        <dbReference type="PROSITE-ProRule" id="PRU00782"/>
    </source>
</evidence>
<dbReference type="GO" id="GO:0051015">
    <property type="term" value="F:actin filament binding"/>
    <property type="evidence" value="ECO:0007669"/>
    <property type="project" value="TreeGrafter"/>
</dbReference>
<dbReference type="GO" id="GO:0016459">
    <property type="term" value="C:myosin complex"/>
    <property type="evidence" value="ECO:0007669"/>
    <property type="project" value="UniProtKB-KW"/>
</dbReference>
<dbReference type="InterPro" id="IPR001609">
    <property type="entry name" value="Myosin_head_motor_dom-like"/>
</dbReference>
<dbReference type="InterPro" id="IPR027417">
    <property type="entry name" value="P-loop_NTPase"/>
</dbReference>
<name>A0A9N9SHY2_PHACE</name>
<dbReference type="PROSITE" id="PS51456">
    <property type="entry name" value="MYOSIN_MOTOR"/>
    <property type="match status" value="1"/>
</dbReference>
<keyword evidence="3 6" id="KW-0518">Myosin</keyword>
<dbReference type="Pfam" id="PF00063">
    <property type="entry name" value="Myosin_head"/>
    <property type="match status" value="2"/>
</dbReference>
<dbReference type="OrthoDB" id="676979at2759"/>
<dbReference type="InterPro" id="IPR036961">
    <property type="entry name" value="Kinesin_motor_dom_sf"/>
</dbReference>